<dbReference type="Pfam" id="PF13519">
    <property type="entry name" value="VWA_2"/>
    <property type="match status" value="1"/>
</dbReference>
<dbReference type="SMART" id="SM00327">
    <property type="entry name" value="VWA"/>
    <property type="match status" value="1"/>
</dbReference>
<dbReference type="Proteomes" id="UP000620559">
    <property type="component" value="Unassembled WGS sequence"/>
</dbReference>
<evidence type="ECO:0000259" key="1">
    <source>
        <dbReference type="PROSITE" id="PS50234"/>
    </source>
</evidence>
<dbReference type="EMBL" id="JADEWL010000020">
    <property type="protein sequence ID" value="MBE9212872.1"/>
    <property type="molecule type" value="Genomic_DNA"/>
</dbReference>
<dbReference type="InterPro" id="IPR036465">
    <property type="entry name" value="vWFA_dom_sf"/>
</dbReference>
<dbReference type="PROSITE" id="PS50234">
    <property type="entry name" value="VWFA"/>
    <property type="match status" value="1"/>
</dbReference>
<dbReference type="SUPFAM" id="SSF53300">
    <property type="entry name" value="vWA-like"/>
    <property type="match status" value="1"/>
</dbReference>
<feature type="domain" description="VWFA" evidence="1">
    <location>
        <begin position="16"/>
        <end position="201"/>
    </location>
</feature>
<name>A0A8J7K0U9_9CYAN</name>
<protein>
    <submittedName>
        <fullName evidence="2">VWA domain-containing protein</fullName>
    </submittedName>
</protein>
<dbReference type="InterPro" id="IPR002035">
    <property type="entry name" value="VWF_A"/>
</dbReference>
<comment type="caution">
    <text evidence="2">The sequence shown here is derived from an EMBL/GenBank/DDBJ whole genome shotgun (WGS) entry which is preliminary data.</text>
</comment>
<dbReference type="AlphaFoldDB" id="A0A8J7K0U9"/>
<keyword evidence="3" id="KW-1185">Reference proteome</keyword>
<proteinExistence type="predicted"/>
<evidence type="ECO:0000313" key="3">
    <source>
        <dbReference type="Proteomes" id="UP000620559"/>
    </source>
</evidence>
<evidence type="ECO:0000313" key="2">
    <source>
        <dbReference type="EMBL" id="MBE9212872.1"/>
    </source>
</evidence>
<dbReference type="Gene3D" id="3.40.50.410">
    <property type="entry name" value="von Willebrand factor, type A domain"/>
    <property type="match status" value="1"/>
</dbReference>
<sequence length="231" mass="25646">MNRFKQFTVSAAKKMPVIILADVSGSMSVDGKIETLNRAIAEMISSFQEEEYAGAEIHIAVVTFGQGGAKIHLPLQVASGVEWTDMEAIGSTPMGEAFEVVQGIVEDKNQIASRDYHPTIVLVSDGQPTNRTGHLTDEWKQPLQELLNSSRASKALRLSMAIGADADYEVLKEFLQNQQQQDIPVFRADEAHQIRQFFRWVTLSVTSRSRSVSPNTVSIKDFGNVEDLEMF</sequence>
<gene>
    <name evidence="2" type="ORF">IQ247_09225</name>
</gene>
<organism evidence="2 3">
    <name type="scientific">Plectonema cf. radiosum LEGE 06105</name>
    <dbReference type="NCBI Taxonomy" id="945769"/>
    <lineage>
        <taxon>Bacteria</taxon>
        <taxon>Bacillati</taxon>
        <taxon>Cyanobacteriota</taxon>
        <taxon>Cyanophyceae</taxon>
        <taxon>Oscillatoriophycideae</taxon>
        <taxon>Oscillatoriales</taxon>
        <taxon>Microcoleaceae</taxon>
        <taxon>Plectonema</taxon>
    </lineage>
</organism>
<reference evidence="2" key="1">
    <citation type="submission" date="2020-10" db="EMBL/GenBank/DDBJ databases">
        <authorList>
            <person name="Castelo-Branco R."/>
            <person name="Eusebio N."/>
            <person name="Adriana R."/>
            <person name="Vieira A."/>
            <person name="Brugerolle De Fraissinette N."/>
            <person name="Rezende De Castro R."/>
            <person name="Schneider M.P."/>
            <person name="Vasconcelos V."/>
            <person name="Leao P.N."/>
        </authorList>
    </citation>
    <scope>NUCLEOTIDE SEQUENCE</scope>
    <source>
        <strain evidence="2">LEGE 06105</strain>
    </source>
</reference>
<accession>A0A8J7K0U9</accession>